<gene>
    <name evidence="7" type="ORF">ZEAMMB73_Zm00001d002110</name>
</gene>
<dbReference type="OMA" id="ATHEMIM"/>
<dbReference type="SMR" id="A0A1D6DWM4"/>
<keyword evidence="7" id="KW-0396">Initiation factor</keyword>
<name>A0A1D6DWM4_MAIZE</name>
<dbReference type="GO" id="GO:0003743">
    <property type="term" value="F:translation initiation factor activity"/>
    <property type="evidence" value="ECO:0007669"/>
    <property type="project" value="UniProtKB-KW"/>
</dbReference>
<dbReference type="InParanoid" id="A0A1D6DWM4"/>
<dbReference type="Pfam" id="PF04658">
    <property type="entry name" value="TAFII55_N"/>
    <property type="match status" value="1"/>
</dbReference>
<evidence type="ECO:0000259" key="6">
    <source>
        <dbReference type="SMART" id="SM01370"/>
    </source>
</evidence>
<dbReference type="InterPro" id="IPR037817">
    <property type="entry name" value="TAF7"/>
</dbReference>
<dbReference type="STRING" id="4577.A0A1D6DWM4"/>
<sequence>MEEQFILRVPPSVAERIERLMNESTASSSNPHEASLDLSFSGQVQWGFQALGTREAGNRLYVGASKALATHEMIMVREENDPAPEGVEYKHGLTPPMRDARRRRFRREPDLNAELVNQVEKHLISIMHGVSVSILLFSSLATC</sequence>
<protein>
    <submittedName>
        <fullName evidence="7">Transcription initiation factor TFIID subunit 7</fullName>
    </submittedName>
</protein>
<dbReference type="InterPro" id="IPR006751">
    <property type="entry name" value="TAFII55_prot_cons_reg"/>
</dbReference>
<evidence type="ECO:0000256" key="4">
    <source>
        <dbReference type="ARBA" id="ARBA00023163"/>
    </source>
</evidence>
<accession>A0A1D6DWM4</accession>
<keyword evidence="5" id="KW-0539">Nucleus</keyword>
<keyword evidence="7" id="KW-0648">Protein biosynthesis</keyword>
<reference evidence="7" key="1">
    <citation type="submission" date="2015-12" db="EMBL/GenBank/DDBJ databases">
        <title>Update maize B73 reference genome by single molecule sequencing technologies.</title>
        <authorList>
            <consortium name="Maize Genome Sequencing Project"/>
            <person name="Ware D."/>
        </authorList>
    </citation>
    <scope>NUCLEOTIDE SEQUENCE [LARGE SCALE GENOMIC DNA]</scope>
    <source>
        <tissue evidence="7">Seedling</tissue>
    </source>
</reference>
<proteinExistence type="inferred from homology"/>
<dbReference type="AlphaFoldDB" id="A0A1D6DWM4"/>
<keyword evidence="4" id="KW-0804">Transcription</keyword>
<comment type="similarity">
    <text evidence="2">Belongs to the TAF7 family.</text>
</comment>
<evidence type="ECO:0000256" key="1">
    <source>
        <dbReference type="ARBA" id="ARBA00004123"/>
    </source>
</evidence>
<dbReference type="GO" id="GO:0005669">
    <property type="term" value="C:transcription factor TFIID complex"/>
    <property type="evidence" value="ECO:0007669"/>
    <property type="project" value="InterPro"/>
</dbReference>
<feature type="domain" description="TAFII55 protein conserved region" evidence="6">
    <location>
        <begin position="1"/>
        <end position="131"/>
    </location>
</feature>
<evidence type="ECO:0000256" key="3">
    <source>
        <dbReference type="ARBA" id="ARBA00023015"/>
    </source>
</evidence>
<evidence type="ECO:0000256" key="2">
    <source>
        <dbReference type="ARBA" id="ARBA00009368"/>
    </source>
</evidence>
<dbReference type="SMART" id="SM01370">
    <property type="entry name" value="TAFII55_N"/>
    <property type="match status" value="1"/>
</dbReference>
<dbReference type="PANTHER" id="PTHR12228">
    <property type="entry name" value="TRANSCRIPTION INITIATION FACTOR TFIID 55 KD SUBUNIT-RELATED"/>
    <property type="match status" value="1"/>
</dbReference>
<organism evidence="7">
    <name type="scientific">Zea mays</name>
    <name type="common">Maize</name>
    <dbReference type="NCBI Taxonomy" id="4577"/>
    <lineage>
        <taxon>Eukaryota</taxon>
        <taxon>Viridiplantae</taxon>
        <taxon>Streptophyta</taxon>
        <taxon>Embryophyta</taxon>
        <taxon>Tracheophyta</taxon>
        <taxon>Spermatophyta</taxon>
        <taxon>Magnoliopsida</taxon>
        <taxon>Liliopsida</taxon>
        <taxon>Poales</taxon>
        <taxon>Poaceae</taxon>
        <taxon>PACMAD clade</taxon>
        <taxon>Panicoideae</taxon>
        <taxon>Andropogonodae</taxon>
        <taxon>Andropogoneae</taxon>
        <taxon>Tripsacinae</taxon>
        <taxon>Zea</taxon>
    </lineage>
</organism>
<comment type="subcellular location">
    <subcellularLocation>
        <location evidence="1">Nucleus</location>
    </subcellularLocation>
</comment>
<dbReference type="GO" id="GO:0006367">
    <property type="term" value="P:transcription initiation at RNA polymerase II promoter"/>
    <property type="evidence" value="ECO:0007669"/>
    <property type="project" value="InterPro"/>
</dbReference>
<evidence type="ECO:0000313" key="7">
    <source>
        <dbReference type="EMBL" id="ONM13077.1"/>
    </source>
</evidence>
<evidence type="ECO:0000256" key="5">
    <source>
        <dbReference type="ARBA" id="ARBA00023242"/>
    </source>
</evidence>
<keyword evidence="3" id="KW-0805">Transcription regulation</keyword>
<dbReference type="EMBL" id="CM007648">
    <property type="protein sequence ID" value="ONM13077.1"/>
    <property type="molecule type" value="Genomic_DNA"/>
</dbReference>
<dbReference type="PANTHER" id="PTHR12228:SF0">
    <property type="entry name" value="TATA-BOX BINDING PROTEIN ASSOCIATED FACTOR 7"/>
    <property type="match status" value="1"/>
</dbReference>